<name>A0A415N7A8_9BACE</name>
<feature type="transmembrane region" description="Helical" evidence="5">
    <location>
        <begin position="48"/>
        <end position="68"/>
    </location>
</feature>
<evidence type="ECO:0000256" key="1">
    <source>
        <dbReference type="ARBA" id="ARBA00004141"/>
    </source>
</evidence>
<keyword evidence="4 5" id="KW-0472">Membrane</keyword>
<dbReference type="GO" id="GO:0016874">
    <property type="term" value="F:ligase activity"/>
    <property type="evidence" value="ECO:0007669"/>
    <property type="project" value="UniProtKB-KW"/>
</dbReference>
<dbReference type="InterPro" id="IPR007016">
    <property type="entry name" value="O-antigen_ligase-rel_domated"/>
</dbReference>
<evidence type="ECO:0000256" key="4">
    <source>
        <dbReference type="ARBA" id="ARBA00023136"/>
    </source>
</evidence>
<feature type="transmembrane region" description="Helical" evidence="5">
    <location>
        <begin position="160"/>
        <end position="179"/>
    </location>
</feature>
<evidence type="ECO:0000256" key="3">
    <source>
        <dbReference type="ARBA" id="ARBA00022989"/>
    </source>
</evidence>
<evidence type="ECO:0000259" key="6">
    <source>
        <dbReference type="Pfam" id="PF04932"/>
    </source>
</evidence>
<accession>A0A415N7A8</accession>
<dbReference type="Proteomes" id="UP000285013">
    <property type="component" value="Unassembled WGS sequence"/>
</dbReference>
<feature type="transmembrane region" description="Helical" evidence="5">
    <location>
        <begin position="17"/>
        <end position="36"/>
    </location>
</feature>
<keyword evidence="3 5" id="KW-1133">Transmembrane helix</keyword>
<feature type="transmembrane region" description="Helical" evidence="5">
    <location>
        <begin position="126"/>
        <end position="148"/>
    </location>
</feature>
<comment type="caution">
    <text evidence="7">The sequence shown here is derived from an EMBL/GenBank/DDBJ whole genome shotgun (WGS) entry which is preliminary data.</text>
</comment>
<dbReference type="Pfam" id="PF04932">
    <property type="entry name" value="Wzy_C"/>
    <property type="match status" value="1"/>
</dbReference>
<sequence>MINLRIRRSQLETLGDYWLSFTVFVQSILMLFQSLIADSGLITQEMAALLRVLLSVLVVGVAMFWILARKLKQTIIVYTFFLFLFVISILLEENNAEYIIQEGLRFTLAICIPIFLSTISVKNLQILFRVCVLMSYIGAFLGVLYAALFITGNLPMLENMYNMSFGYALLLPTLFLIYFNKNKILIFLLILSILLAGSRGPLIPIFILIMVRMINSYSKKKLFFILLFVLIGSFIVFPILLNYLSDVGISSRTLFLLLDGSLDSDSGRGYIYSLIWEKVLERPLLGYGFFADRVFLGLYCHNIFVEIFLNWGIFIPLILFIVLVYLGFFLYKKISKDEKILLILLFSSSVIPLLLSSSYLIDFRLPIFWGFIYIYIQKYSIFKAH</sequence>
<dbReference type="InterPro" id="IPR051533">
    <property type="entry name" value="WaaL-like"/>
</dbReference>
<dbReference type="RefSeq" id="WP_118423255.1">
    <property type="nucleotide sequence ID" value="NZ_QRPE01000017.1"/>
</dbReference>
<organism evidence="7 8">
    <name type="scientific">Bacteroides intestinalis</name>
    <dbReference type="NCBI Taxonomy" id="329854"/>
    <lineage>
        <taxon>Bacteria</taxon>
        <taxon>Pseudomonadati</taxon>
        <taxon>Bacteroidota</taxon>
        <taxon>Bacteroidia</taxon>
        <taxon>Bacteroidales</taxon>
        <taxon>Bacteroidaceae</taxon>
        <taxon>Bacteroides</taxon>
    </lineage>
</organism>
<keyword evidence="7" id="KW-0436">Ligase</keyword>
<proteinExistence type="predicted"/>
<feature type="transmembrane region" description="Helical" evidence="5">
    <location>
        <begin position="340"/>
        <end position="361"/>
    </location>
</feature>
<feature type="transmembrane region" description="Helical" evidence="5">
    <location>
        <begin position="185"/>
        <end position="210"/>
    </location>
</feature>
<dbReference type="GO" id="GO:0016020">
    <property type="term" value="C:membrane"/>
    <property type="evidence" value="ECO:0007669"/>
    <property type="project" value="UniProtKB-SubCell"/>
</dbReference>
<dbReference type="EMBL" id="QRPE01000017">
    <property type="protein sequence ID" value="RHL91598.1"/>
    <property type="molecule type" value="Genomic_DNA"/>
</dbReference>
<reference evidence="7 8" key="1">
    <citation type="submission" date="2018-08" db="EMBL/GenBank/DDBJ databases">
        <title>A genome reference for cultivated species of the human gut microbiota.</title>
        <authorList>
            <person name="Zou Y."/>
            <person name="Xue W."/>
            <person name="Luo G."/>
        </authorList>
    </citation>
    <scope>NUCLEOTIDE SEQUENCE [LARGE SCALE GENOMIC DNA]</scope>
    <source>
        <strain evidence="7 8">AF36-16BH</strain>
    </source>
</reference>
<comment type="subcellular location">
    <subcellularLocation>
        <location evidence="1">Membrane</location>
        <topology evidence="1">Multi-pass membrane protein</topology>
    </subcellularLocation>
</comment>
<evidence type="ECO:0000313" key="8">
    <source>
        <dbReference type="Proteomes" id="UP000285013"/>
    </source>
</evidence>
<feature type="transmembrane region" description="Helical" evidence="5">
    <location>
        <begin position="74"/>
        <end position="91"/>
    </location>
</feature>
<feature type="transmembrane region" description="Helical" evidence="5">
    <location>
        <begin position="308"/>
        <end position="328"/>
    </location>
</feature>
<feature type="transmembrane region" description="Helical" evidence="5">
    <location>
        <begin position="103"/>
        <end position="120"/>
    </location>
</feature>
<evidence type="ECO:0000256" key="5">
    <source>
        <dbReference type="SAM" id="Phobius"/>
    </source>
</evidence>
<feature type="domain" description="O-antigen ligase-related" evidence="6">
    <location>
        <begin position="185"/>
        <end position="314"/>
    </location>
</feature>
<evidence type="ECO:0000256" key="2">
    <source>
        <dbReference type="ARBA" id="ARBA00022692"/>
    </source>
</evidence>
<gene>
    <name evidence="7" type="ORF">DWZ95_14290</name>
</gene>
<protein>
    <submittedName>
        <fullName evidence="7">O-antigen ligase domain-containing protein</fullName>
    </submittedName>
</protein>
<keyword evidence="2 5" id="KW-0812">Transmembrane</keyword>
<evidence type="ECO:0000313" key="7">
    <source>
        <dbReference type="EMBL" id="RHL91598.1"/>
    </source>
</evidence>
<dbReference type="PANTHER" id="PTHR37422:SF17">
    <property type="entry name" value="O-ANTIGEN LIGASE"/>
    <property type="match status" value="1"/>
</dbReference>
<dbReference type="AlphaFoldDB" id="A0A415N7A8"/>
<dbReference type="PANTHER" id="PTHR37422">
    <property type="entry name" value="TEICHURONIC ACID BIOSYNTHESIS PROTEIN TUAE"/>
    <property type="match status" value="1"/>
</dbReference>
<feature type="transmembrane region" description="Helical" evidence="5">
    <location>
        <begin position="222"/>
        <end position="244"/>
    </location>
</feature>